<dbReference type="InParanoid" id="L5K4R8"/>
<reference evidence="2" key="1">
    <citation type="journal article" date="2013" name="Science">
        <title>Comparative analysis of bat genomes provides insight into the evolution of flight and immunity.</title>
        <authorList>
            <person name="Zhang G."/>
            <person name="Cowled C."/>
            <person name="Shi Z."/>
            <person name="Huang Z."/>
            <person name="Bishop-Lilly K.A."/>
            <person name="Fang X."/>
            <person name="Wynne J.W."/>
            <person name="Xiong Z."/>
            <person name="Baker M.L."/>
            <person name="Zhao W."/>
            <person name="Tachedjian M."/>
            <person name="Zhu Y."/>
            <person name="Zhou P."/>
            <person name="Jiang X."/>
            <person name="Ng J."/>
            <person name="Yang L."/>
            <person name="Wu L."/>
            <person name="Xiao J."/>
            <person name="Feng Y."/>
            <person name="Chen Y."/>
            <person name="Sun X."/>
            <person name="Zhang Y."/>
            <person name="Marsh G.A."/>
            <person name="Crameri G."/>
            <person name="Broder C.C."/>
            <person name="Frey K.G."/>
            <person name="Wang L.F."/>
            <person name="Wang J."/>
        </authorList>
    </citation>
    <scope>NUCLEOTIDE SEQUENCE [LARGE SCALE GENOMIC DNA]</scope>
</reference>
<evidence type="ECO:0000313" key="2">
    <source>
        <dbReference type="Proteomes" id="UP000010552"/>
    </source>
</evidence>
<organism evidence="1 2">
    <name type="scientific">Pteropus alecto</name>
    <name type="common">Black flying fox</name>
    <dbReference type="NCBI Taxonomy" id="9402"/>
    <lineage>
        <taxon>Eukaryota</taxon>
        <taxon>Metazoa</taxon>
        <taxon>Chordata</taxon>
        <taxon>Craniata</taxon>
        <taxon>Vertebrata</taxon>
        <taxon>Euteleostomi</taxon>
        <taxon>Mammalia</taxon>
        <taxon>Eutheria</taxon>
        <taxon>Laurasiatheria</taxon>
        <taxon>Chiroptera</taxon>
        <taxon>Yinpterochiroptera</taxon>
        <taxon>Pteropodoidea</taxon>
        <taxon>Pteropodidae</taxon>
        <taxon>Pteropodinae</taxon>
        <taxon>Pteropus</taxon>
    </lineage>
</organism>
<dbReference type="EMBL" id="KB031030">
    <property type="protein sequence ID" value="ELK06535.1"/>
    <property type="molecule type" value="Genomic_DNA"/>
</dbReference>
<keyword evidence="2" id="KW-1185">Reference proteome</keyword>
<gene>
    <name evidence="1" type="ORF">PAL_GLEAN10022810</name>
</gene>
<name>L5K4R8_PTEAL</name>
<accession>L5K4R8</accession>
<sequence>MSQAPDWPCYPVVPFHTNRGAGRPTGNPLLGTCASLSVPLWPEAPHRQQCALGVPEPTHHLPLYK</sequence>
<protein>
    <submittedName>
        <fullName evidence="1">Uncharacterized protein</fullName>
    </submittedName>
</protein>
<evidence type="ECO:0000313" key="1">
    <source>
        <dbReference type="EMBL" id="ELK06535.1"/>
    </source>
</evidence>
<proteinExistence type="predicted"/>
<dbReference type="Proteomes" id="UP000010552">
    <property type="component" value="Unassembled WGS sequence"/>
</dbReference>
<dbReference type="AlphaFoldDB" id="L5K4R8"/>